<keyword evidence="3" id="KW-1185">Reference proteome</keyword>
<accession>A0AA39UXW8</accession>
<name>A0AA39UXW8_9LECA</name>
<dbReference type="Proteomes" id="UP001166286">
    <property type="component" value="Unassembled WGS sequence"/>
</dbReference>
<evidence type="ECO:0000256" key="1">
    <source>
        <dbReference type="SAM" id="MobiDB-lite"/>
    </source>
</evidence>
<feature type="region of interest" description="Disordered" evidence="1">
    <location>
        <begin position="162"/>
        <end position="216"/>
    </location>
</feature>
<evidence type="ECO:0000313" key="2">
    <source>
        <dbReference type="EMBL" id="KAK0508108.1"/>
    </source>
</evidence>
<feature type="compositionally biased region" description="Acidic residues" evidence="1">
    <location>
        <begin position="201"/>
        <end position="214"/>
    </location>
</feature>
<comment type="caution">
    <text evidence="2">The sequence shown here is derived from an EMBL/GenBank/DDBJ whole genome shotgun (WGS) entry which is preliminary data.</text>
</comment>
<feature type="compositionally biased region" description="Low complexity" evidence="1">
    <location>
        <begin position="78"/>
        <end position="100"/>
    </location>
</feature>
<evidence type="ECO:0000313" key="3">
    <source>
        <dbReference type="Proteomes" id="UP001166286"/>
    </source>
</evidence>
<sequence length="297" mass="32491">MPQPTPLPTPQTFLSSLLTTLPPSNPLNTSPPLPPTSRSPFLTLHALFPTLLLPALDLLDRRLLTRFILNPPKPQPQNAEEPTIAANPNNNNAPQSHSAAGTNKSEIEKKRRIRIIYYALSTTSTTSHSRRAADPTTHYEIRPQAWSCTCPAFAFAAYNNNNPPPSPSLSPIPYDERNMDDGNQYRGNNSGSDASNRNDIQNEENDNDDDEEMLDIPPSASAERENIGVSGNDKPGQGWWGGLMRVSKGGEGGEVPLCKHLLASLLAERWEVARDMVEEREVGREELAGWAGGGGVR</sequence>
<dbReference type="AlphaFoldDB" id="A0AA39UXW8"/>
<feature type="compositionally biased region" description="Polar residues" evidence="1">
    <location>
        <begin position="185"/>
        <end position="195"/>
    </location>
</feature>
<dbReference type="EMBL" id="JAFEKC020000021">
    <property type="protein sequence ID" value="KAK0508108.1"/>
    <property type="molecule type" value="Genomic_DNA"/>
</dbReference>
<protein>
    <recommendedName>
        <fullName evidence="4">SWIM-type domain-containing protein</fullName>
    </recommendedName>
</protein>
<reference evidence="2" key="1">
    <citation type="submission" date="2023-03" db="EMBL/GenBank/DDBJ databases">
        <title>Complete genome of Cladonia borealis.</title>
        <authorList>
            <person name="Park H."/>
        </authorList>
    </citation>
    <scope>NUCLEOTIDE SEQUENCE</scope>
    <source>
        <strain evidence="2">ANT050790</strain>
    </source>
</reference>
<proteinExistence type="predicted"/>
<gene>
    <name evidence="2" type="ORF">JMJ35_009192</name>
</gene>
<organism evidence="2 3">
    <name type="scientific">Cladonia borealis</name>
    <dbReference type="NCBI Taxonomy" id="184061"/>
    <lineage>
        <taxon>Eukaryota</taxon>
        <taxon>Fungi</taxon>
        <taxon>Dikarya</taxon>
        <taxon>Ascomycota</taxon>
        <taxon>Pezizomycotina</taxon>
        <taxon>Lecanoromycetes</taxon>
        <taxon>OSLEUM clade</taxon>
        <taxon>Lecanoromycetidae</taxon>
        <taxon>Lecanorales</taxon>
        <taxon>Lecanorineae</taxon>
        <taxon>Cladoniaceae</taxon>
        <taxon>Cladonia</taxon>
    </lineage>
</organism>
<feature type="region of interest" description="Disordered" evidence="1">
    <location>
        <begin position="71"/>
        <end position="106"/>
    </location>
</feature>
<evidence type="ECO:0008006" key="4">
    <source>
        <dbReference type="Google" id="ProtNLM"/>
    </source>
</evidence>